<accession>A0A4R5DHC4</accession>
<evidence type="ECO:0000313" key="2">
    <source>
        <dbReference type="EMBL" id="TDE11320.1"/>
    </source>
</evidence>
<dbReference type="Proteomes" id="UP000294850">
    <property type="component" value="Unassembled WGS sequence"/>
</dbReference>
<dbReference type="OrthoDB" id="9802792at2"/>
<dbReference type="InterPro" id="IPR036913">
    <property type="entry name" value="YegP-like_sf"/>
</dbReference>
<organism evidence="2 3">
    <name type="scientific">Dyadobacter psychrotolerans</name>
    <dbReference type="NCBI Taxonomy" id="2541721"/>
    <lineage>
        <taxon>Bacteria</taxon>
        <taxon>Pseudomonadati</taxon>
        <taxon>Bacteroidota</taxon>
        <taxon>Cytophagia</taxon>
        <taxon>Cytophagales</taxon>
        <taxon>Spirosomataceae</taxon>
        <taxon>Dyadobacter</taxon>
    </lineage>
</organism>
<dbReference type="EMBL" id="SMFL01000012">
    <property type="protein sequence ID" value="TDE11320.1"/>
    <property type="molecule type" value="Genomic_DNA"/>
</dbReference>
<evidence type="ECO:0000313" key="3">
    <source>
        <dbReference type="Proteomes" id="UP000294850"/>
    </source>
</evidence>
<comment type="caution">
    <text evidence="2">The sequence shown here is derived from an EMBL/GenBank/DDBJ whole genome shotgun (WGS) entry which is preliminary data.</text>
</comment>
<gene>
    <name evidence="2" type="ORF">E0F88_25750</name>
</gene>
<dbReference type="Pfam" id="PF07411">
    <property type="entry name" value="DUF1508"/>
    <property type="match status" value="1"/>
</dbReference>
<evidence type="ECO:0000259" key="1">
    <source>
        <dbReference type="Pfam" id="PF07411"/>
    </source>
</evidence>
<reference evidence="2 3" key="1">
    <citation type="submission" date="2019-03" db="EMBL/GenBank/DDBJ databases">
        <title>Dyadobacter AR-3-6 sp. nov., isolated from arctic soil.</title>
        <authorList>
            <person name="Chaudhary D.K."/>
        </authorList>
    </citation>
    <scope>NUCLEOTIDE SEQUENCE [LARGE SCALE GENOMIC DNA]</scope>
    <source>
        <strain evidence="2 3">AR-3-6</strain>
    </source>
</reference>
<sequence>MWQKGRSVKIISDMAIFEIYKSDRSTAWYYRLKATGSQENILESEGYATRNAAMEGIESAKRNARFDQNFEVKETLFTSGGQWRNCWDQQKVCL</sequence>
<dbReference type="AlphaFoldDB" id="A0A4R5DHC4"/>
<dbReference type="Gene3D" id="2.30.29.80">
    <property type="match status" value="1"/>
</dbReference>
<proteinExistence type="predicted"/>
<dbReference type="InterPro" id="IPR010879">
    <property type="entry name" value="DUF1508"/>
</dbReference>
<keyword evidence="3" id="KW-1185">Reference proteome</keyword>
<protein>
    <submittedName>
        <fullName evidence="2">DUF1508 domain-containing protein</fullName>
    </submittedName>
</protein>
<dbReference type="SUPFAM" id="SSF160113">
    <property type="entry name" value="YegP-like"/>
    <property type="match status" value="1"/>
</dbReference>
<feature type="domain" description="DUF1508" evidence="1">
    <location>
        <begin position="23"/>
        <end position="67"/>
    </location>
</feature>
<name>A0A4R5DHC4_9BACT</name>